<dbReference type="SMART" id="SM00448">
    <property type="entry name" value="REC"/>
    <property type="match status" value="1"/>
</dbReference>
<evidence type="ECO:0000256" key="5">
    <source>
        <dbReference type="PROSITE-ProRule" id="PRU00169"/>
    </source>
</evidence>
<evidence type="ECO:0000313" key="8">
    <source>
        <dbReference type="EMBL" id="UQZ85382.1"/>
    </source>
</evidence>
<sequence>MSEAKYHSKLPMMAGKGNIRVVLVDSDQEWGRRFTEFLKTATDIHLINISVTKEEAVRAGLQLDVDVVVVNTTLRSPGYDGLDASKEILAKKDIPIIVVASSNDPEVVVEAMAVGAVNFICKAYMRDIIIAIREAYHRNPSLHPRASKVLREEVTRLKRQEFCCKLTTTEKEVLQLIALGYSQSKTIQLMGISPNTMKTHVRHISRKLGTKSIKEAAIKARRFGLEKQ</sequence>
<keyword evidence="2" id="KW-0805">Transcription regulation</keyword>
<dbReference type="InterPro" id="IPR001789">
    <property type="entry name" value="Sig_transdc_resp-reg_receiver"/>
</dbReference>
<keyword evidence="4" id="KW-0804">Transcription</keyword>
<evidence type="ECO:0000313" key="9">
    <source>
        <dbReference type="Proteomes" id="UP001057134"/>
    </source>
</evidence>
<feature type="domain" description="HTH luxR-type" evidence="6">
    <location>
        <begin position="153"/>
        <end position="224"/>
    </location>
</feature>
<dbReference type="SUPFAM" id="SSF46894">
    <property type="entry name" value="C-terminal effector domain of the bipartite response regulators"/>
    <property type="match status" value="1"/>
</dbReference>
<reference evidence="8" key="1">
    <citation type="submission" date="2018-02" db="EMBL/GenBank/DDBJ databases">
        <authorList>
            <person name="Kim S.-K."/>
            <person name="Jung H.-I."/>
            <person name="Lee S.-W."/>
        </authorList>
    </citation>
    <scope>NUCLEOTIDE SEQUENCE</scope>
    <source>
        <strain evidence="8">SK3146</strain>
    </source>
</reference>
<protein>
    <submittedName>
        <fullName evidence="8">Transcriptional regulatory protein LiaR</fullName>
    </submittedName>
</protein>
<evidence type="ECO:0000259" key="6">
    <source>
        <dbReference type="PROSITE" id="PS50043"/>
    </source>
</evidence>
<dbReference type="SMART" id="SM00421">
    <property type="entry name" value="HTH_LUXR"/>
    <property type="match status" value="1"/>
</dbReference>
<evidence type="ECO:0000256" key="4">
    <source>
        <dbReference type="ARBA" id="ARBA00023163"/>
    </source>
</evidence>
<dbReference type="PROSITE" id="PS50043">
    <property type="entry name" value="HTH_LUXR_2"/>
    <property type="match status" value="1"/>
</dbReference>
<keyword evidence="9" id="KW-1185">Reference proteome</keyword>
<organism evidence="8 9">
    <name type="scientific">Paenibacillus konkukensis</name>
    <dbReference type="NCBI Taxonomy" id="2020716"/>
    <lineage>
        <taxon>Bacteria</taxon>
        <taxon>Bacillati</taxon>
        <taxon>Bacillota</taxon>
        <taxon>Bacilli</taxon>
        <taxon>Bacillales</taxon>
        <taxon>Paenibacillaceae</taxon>
        <taxon>Paenibacillus</taxon>
    </lineage>
</organism>
<dbReference type="InterPro" id="IPR016032">
    <property type="entry name" value="Sig_transdc_resp-reg_C-effctor"/>
</dbReference>
<dbReference type="InterPro" id="IPR000792">
    <property type="entry name" value="Tscrpt_reg_LuxR_C"/>
</dbReference>
<dbReference type="CDD" id="cd06170">
    <property type="entry name" value="LuxR_C_like"/>
    <property type="match status" value="1"/>
</dbReference>
<dbReference type="Gene3D" id="3.40.50.2300">
    <property type="match status" value="1"/>
</dbReference>
<dbReference type="RefSeq" id="WP_249861021.1">
    <property type="nucleotide sequence ID" value="NZ_CP027059.1"/>
</dbReference>
<evidence type="ECO:0000259" key="7">
    <source>
        <dbReference type="PROSITE" id="PS50110"/>
    </source>
</evidence>
<dbReference type="InterPro" id="IPR011006">
    <property type="entry name" value="CheY-like_superfamily"/>
</dbReference>
<name>A0ABY4RTR4_9BACL</name>
<gene>
    <name evidence="8" type="primary">liaR_2</name>
    <name evidence="8" type="ORF">SK3146_04671</name>
</gene>
<dbReference type="SUPFAM" id="SSF52172">
    <property type="entry name" value="CheY-like"/>
    <property type="match status" value="1"/>
</dbReference>
<keyword evidence="1" id="KW-0597">Phosphoprotein</keyword>
<evidence type="ECO:0000256" key="3">
    <source>
        <dbReference type="ARBA" id="ARBA00023125"/>
    </source>
</evidence>
<dbReference type="EMBL" id="CP027059">
    <property type="protein sequence ID" value="UQZ85382.1"/>
    <property type="molecule type" value="Genomic_DNA"/>
</dbReference>
<dbReference type="PROSITE" id="PS50110">
    <property type="entry name" value="RESPONSE_REGULATORY"/>
    <property type="match status" value="1"/>
</dbReference>
<dbReference type="InterPro" id="IPR039420">
    <property type="entry name" value="WalR-like"/>
</dbReference>
<keyword evidence="3" id="KW-0238">DNA-binding</keyword>
<evidence type="ECO:0000256" key="2">
    <source>
        <dbReference type="ARBA" id="ARBA00023015"/>
    </source>
</evidence>
<dbReference type="PANTHER" id="PTHR43214">
    <property type="entry name" value="TWO-COMPONENT RESPONSE REGULATOR"/>
    <property type="match status" value="1"/>
</dbReference>
<dbReference type="PANTHER" id="PTHR43214:SF43">
    <property type="entry name" value="TWO-COMPONENT RESPONSE REGULATOR"/>
    <property type="match status" value="1"/>
</dbReference>
<dbReference type="Pfam" id="PF00196">
    <property type="entry name" value="GerE"/>
    <property type="match status" value="1"/>
</dbReference>
<dbReference type="Proteomes" id="UP001057134">
    <property type="component" value="Chromosome"/>
</dbReference>
<accession>A0ABY4RTR4</accession>
<reference evidence="8" key="2">
    <citation type="journal article" date="2021" name="J Anim Sci Technol">
        <title>Complete genome sequence of Paenibacillus konkukensis sp. nov. SK3146 as a potential probiotic strain.</title>
        <authorList>
            <person name="Jung H.I."/>
            <person name="Park S."/>
            <person name="Niu K.M."/>
            <person name="Lee S.W."/>
            <person name="Kothari D."/>
            <person name="Yi K.J."/>
            <person name="Kim S.K."/>
        </authorList>
    </citation>
    <scope>NUCLEOTIDE SEQUENCE</scope>
    <source>
        <strain evidence="8">SK3146</strain>
    </source>
</reference>
<comment type="caution">
    <text evidence="5">Lacks conserved residue(s) required for the propagation of feature annotation.</text>
</comment>
<evidence type="ECO:0000256" key="1">
    <source>
        <dbReference type="ARBA" id="ARBA00022553"/>
    </source>
</evidence>
<proteinExistence type="predicted"/>
<feature type="domain" description="Response regulatory" evidence="7">
    <location>
        <begin position="20"/>
        <end position="137"/>
    </location>
</feature>
<dbReference type="Pfam" id="PF00072">
    <property type="entry name" value="Response_reg"/>
    <property type="match status" value="1"/>
</dbReference>
<dbReference type="PRINTS" id="PR00038">
    <property type="entry name" value="HTHLUXR"/>
</dbReference>